<evidence type="ECO:0000313" key="3">
    <source>
        <dbReference type="Proteomes" id="UP001595533"/>
    </source>
</evidence>
<comment type="caution">
    <text evidence="2">The sequence shown here is derived from an EMBL/GenBank/DDBJ whole genome shotgun (WGS) entry which is preliminary data.</text>
</comment>
<dbReference type="Proteomes" id="UP001595533">
    <property type="component" value="Unassembled WGS sequence"/>
</dbReference>
<evidence type="ECO:0000256" key="1">
    <source>
        <dbReference type="SAM" id="Phobius"/>
    </source>
</evidence>
<sequence>MDTQNSSTGSFKRYWRLLVMLLLLLLITAELFVRLIVVKLPRSTPALINRVYQATGDQVVAGDSQMYRAFLEQQDFVNLARRGNPIPAVKLTLEKYFSNKIPSRVVLQASPQLFSKPQLERNTQRYDAYFNLNMAFYKPYLFEKGITEFINEIKSVSQAYQLLMQSQPPEFEASSQAWLAMTDQQRSNRVRARVEHHMPQWQDNRTADYQRIYRELISGLLSKQASVCLVRPPVNAEYLAVTAQSEAYLQAELFFLELARDYNVRYVDFQELPIDFEESAFINQDHITPAASKTFSALVFSRCFDPHSSSGNR</sequence>
<evidence type="ECO:0008006" key="4">
    <source>
        <dbReference type="Google" id="ProtNLM"/>
    </source>
</evidence>
<feature type="transmembrane region" description="Helical" evidence="1">
    <location>
        <begin position="14"/>
        <end position="37"/>
    </location>
</feature>
<proteinExistence type="predicted"/>
<organism evidence="2 3">
    <name type="scientific">Marinicella sediminis</name>
    <dbReference type="NCBI Taxonomy" id="1792834"/>
    <lineage>
        <taxon>Bacteria</taxon>
        <taxon>Pseudomonadati</taxon>
        <taxon>Pseudomonadota</taxon>
        <taxon>Gammaproteobacteria</taxon>
        <taxon>Lysobacterales</taxon>
        <taxon>Marinicellaceae</taxon>
        <taxon>Marinicella</taxon>
    </lineage>
</organism>
<protein>
    <recommendedName>
        <fullName evidence="4">DUF1574 domain-containing protein</fullName>
    </recommendedName>
</protein>
<evidence type="ECO:0000313" key="2">
    <source>
        <dbReference type="EMBL" id="MFC3195048.1"/>
    </source>
</evidence>
<name>A0ABV7JAA5_9GAMM</name>
<gene>
    <name evidence="2" type="ORF">ACFODZ_12420</name>
</gene>
<reference evidence="3" key="1">
    <citation type="journal article" date="2019" name="Int. J. Syst. Evol. Microbiol.">
        <title>The Global Catalogue of Microorganisms (GCM) 10K type strain sequencing project: providing services to taxonomists for standard genome sequencing and annotation.</title>
        <authorList>
            <consortium name="The Broad Institute Genomics Platform"/>
            <consortium name="The Broad Institute Genome Sequencing Center for Infectious Disease"/>
            <person name="Wu L."/>
            <person name="Ma J."/>
        </authorList>
    </citation>
    <scope>NUCLEOTIDE SEQUENCE [LARGE SCALE GENOMIC DNA]</scope>
    <source>
        <strain evidence="3">KCTC 42953</strain>
    </source>
</reference>
<keyword evidence="3" id="KW-1185">Reference proteome</keyword>
<dbReference type="EMBL" id="JBHRTS010000006">
    <property type="protein sequence ID" value="MFC3195048.1"/>
    <property type="molecule type" value="Genomic_DNA"/>
</dbReference>
<keyword evidence="1" id="KW-0812">Transmembrane</keyword>
<dbReference type="RefSeq" id="WP_077412001.1">
    <property type="nucleotide sequence ID" value="NZ_JBHRTS010000006.1"/>
</dbReference>
<keyword evidence="1" id="KW-1133">Transmembrane helix</keyword>
<keyword evidence="1" id="KW-0472">Membrane</keyword>
<dbReference type="SUPFAM" id="SSF52266">
    <property type="entry name" value="SGNH hydrolase"/>
    <property type="match status" value="1"/>
</dbReference>
<accession>A0ABV7JAA5</accession>